<keyword evidence="1" id="KW-1133">Transmembrane helix</keyword>
<dbReference type="EC" id="2.7.13.3" evidence="3"/>
<feature type="transmembrane region" description="Helical" evidence="1">
    <location>
        <begin position="132"/>
        <end position="152"/>
    </location>
</feature>
<dbReference type="Proteomes" id="UP001596282">
    <property type="component" value="Unassembled WGS sequence"/>
</dbReference>
<organism evidence="3 4">
    <name type="scientific">Lactiplantibacillus daowaiensis</name>
    <dbReference type="NCBI Taxonomy" id="2559918"/>
    <lineage>
        <taxon>Bacteria</taxon>
        <taxon>Bacillati</taxon>
        <taxon>Bacillota</taxon>
        <taxon>Bacilli</taxon>
        <taxon>Lactobacillales</taxon>
        <taxon>Lactobacillaceae</taxon>
        <taxon>Lactiplantibacillus</taxon>
    </lineage>
</organism>
<name>A0ABW1RZA8_9LACO</name>
<evidence type="ECO:0000313" key="4">
    <source>
        <dbReference type="Proteomes" id="UP001596282"/>
    </source>
</evidence>
<evidence type="ECO:0000259" key="2">
    <source>
        <dbReference type="Pfam" id="PF14501"/>
    </source>
</evidence>
<gene>
    <name evidence="3" type="ORF">ACFP5Y_06450</name>
</gene>
<feature type="domain" description="Sensor histidine kinase NatK-like C-terminal" evidence="2">
    <location>
        <begin position="310"/>
        <end position="411"/>
    </location>
</feature>
<accession>A0ABW1RZA8</accession>
<proteinExistence type="predicted"/>
<dbReference type="RefSeq" id="WP_137629014.1">
    <property type="nucleotide sequence ID" value="NZ_BJDJ01000015.1"/>
</dbReference>
<dbReference type="Gene3D" id="3.30.565.10">
    <property type="entry name" value="Histidine kinase-like ATPase, C-terminal domain"/>
    <property type="match status" value="1"/>
</dbReference>
<dbReference type="Pfam" id="PF14501">
    <property type="entry name" value="HATPase_c_5"/>
    <property type="match status" value="1"/>
</dbReference>
<sequence length="418" mass="46948">MLLVLFWVIILFINSKLILCRFKLSWIDWVLILVTTAIVQWGTPIIGAWTNLPEFLLVSVSVYMATKDWRTALVVTVESELALSIVTLLTLLIEMHWHYSSAIPVTFFLLSLVGVGILYGLTQRVATPIHRLNNVSVGLICLAFLLAMSYLQLIAGQQQTKENWLGLGLVGTLLLIMVALQSLSSRNIKQASQLKQQQAILTSNLHYTQAMEQHYDELRRFRHDYQNVMLSLDEYLKTDDLVGLKHYYQTTLMPKNQQLAASKYQLEDIAHIQDKAIKSILFNKLSYAQNEAIKVTLEVPTVITAFKMPTVDLVVALGIILDNAIEATDQQADAWLHVAIMTTPNSQVILVKNPVTTILPPLWQLETDGFSTKGDHRGLGLSNLQRLVDESPQVSLATEITTTVFSQTVTIRLGEAHD</sequence>
<dbReference type="InterPro" id="IPR032834">
    <property type="entry name" value="NatK-like_C"/>
</dbReference>
<feature type="transmembrane region" description="Helical" evidence="1">
    <location>
        <begin position="164"/>
        <end position="183"/>
    </location>
</feature>
<keyword evidence="3" id="KW-0808">Transferase</keyword>
<keyword evidence="1" id="KW-0472">Membrane</keyword>
<feature type="transmembrane region" description="Helical" evidence="1">
    <location>
        <begin position="99"/>
        <end position="120"/>
    </location>
</feature>
<dbReference type="GO" id="GO:0004673">
    <property type="term" value="F:protein histidine kinase activity"/>
    <property type="evidence" value="ECO:0007669"/>
    <property type="project" value="UniProtKB-EC"/>
</dbReference>
<dbReference type="EMBL" id="JBHSSC010000017">
    <property type="protein sequence ID" value="MFC6180853.1"/>
    <property type="molecule type" value="Genomic_DNA"/>
</dbReference>
<feature type="transmembrane region" description="Helical" evidence="1">
    <location>
        <begin position="30"/>
        <end position="52"/>
    </location>
</feature>
<feature type="transmembrane region" description="Helical" evidence="1">
    <location>
        <begin position="72"/>
        <end position="93"/>
    </location>
</feature>
<keyword evidence="3" id="KW-0418">Kinase</keyword>
<protein>
    <submittedName>
        <fullName evidence="3">Sensor histidine kinase</fullName>
        <ecNumber evidence="3">2.7.13.3</ecNumber>
    </submittedName>
</protein>
<dbReference type="InterPro" id="IPR036890">
    <property type="entry name" value="HATPase_C_sf"/>
</dbReference>
<dbReference type="PANTHER" id="PTHR40448">
    <property type="entry name" value="TWO-COMPONENT SENSOR HISTIDINE KINASE"/>
    <property type="match status" value="1"/>
</dbReference>
<dbReference type="SUPFAM" id="SSF55874">
    <property type="entry name" value="ATPase domain of HSP90 chaperone/DNA topoisomerase II/histidine kinase"/>
    <property type="match status" value="1"/>
</dbReference>
<dbReference type="PANTHER" id="PTHR40448:SF1">
    <property type="entry name" value="TWO-COMPONENT SENSOR HISTIDINE KINASE"/>
    <property type="match status" value="1"/>
</dbReference>
<evidence type="ECO:0000256" key="1">
    <source>
        <dbReference type="SAM" id="Phobius"/>
    </source>
</evidence>
<comment type="caution">
    <text evidence="3">The sequence shown here is derived from an EMBL/GenBank/DDBJ whole genome shotgun (WGS) entry which is preliminary data.</text>
</comment>
<evidence type="ECO:0000313" key="3">
    <source>
        <dbReference type="EMBL" id="MFC6180853.1"/>
    </source>
</evidence>
<keyword evidence="4" id="KW-1185">Reference proteome</keyword>
<reference evidence="4" key="1">
    <citation type="journal article" date="2019" name="Int. J. Syst. Evol. Microbiol.">
        <title>The Global Catalogue of Microorganisms (GCM) 10K type strain sequencing project: providing services to taxonomists for standard genome sequencing and annotation.</title>
        <authorList>
            <consortium name="The Broad Institute Genomics Platform"/>
            <consortium name="The Broad Institute Genome Sequencing Center for Infectious Disease"/>
            <person name="Wu L."/>
            <person name="Ma J."/>
        </authorList>
    </citation>
    <scope>NUCLEOTIDE SEQUENCE [LARGE SCALE GENOMIC DNA]</scope>
    <source>
        <strain evidence="4">CCM 8933</strain>
    </source>
</reference>
<keyword evidence="1" id="KW-0812">Transmembrane</keyword>